<dbReference type="EMBL" id="VAHF01000008">
    <property type="protein sequence ID" value="TXG56595.1"/>
    <property type="molecule type" value="Genomic_DNA"/>
</dbReference>
<gene>
    <name evidence="1" type="ORF">EZV62_017908</name>
</gene>
<organism evidence="1 2">
    <name type="scientific">Acer yangbiense</name>
    <dbReference type="NCBI Taxonomy" id="1000413"/>
    <lineage>
        <taxon>Eukaryota</taxon>
        <taxon>Viridiplantae</taxon>
        <taxon>Streptophyta</taxon>
        <taxon>Embryophyta</taxon>
        <taxon>Tracheophyta</taxon>
        <taxon>Spermatophyta</taxon>
        <taxon>Magnoliopsida</taxon>
        <taxon>eudicotyledons</taxon>
        <taxon>Gunneridae</taxon>
        <taxon>Pentapetalae</taxon>
        <taxon>rosids</taxon>
        <taxon>malvids</taxon>
        <taxon>Sapindales</taxon>
        <taxon>Sapindaceae</taxon>
        <taxon>Hippocastanoideae</taxon>
        <taxon>Acereae</taxon>
        <taxon>Acer</taxon>
    </lineage>
</organism>
<reference evidence="2" key="1">
    <citation type="journal article" date="2019" name="Gigascience">
        <title>De novo genome assembly of the endangered Acer yangbiense, a plant species with extremely small populations endemic to Yunnan Province, China.</title>
        <authorList>
            <person name="Yang J."/>
            <person name="Wariss H.M."/>
            <person name="Tao L."/>
            <person name="Zhang R."/>
            <person name="Yun Q."/>
            <person name="Hollingsworth P."/>
            <person name="Dao Z."/>
            <person name="Luo G."/>
            <person name="Guo H."/>
            <person name="Ma Y."/>
            <person name="Sun W."/>
        </authorList>
    </citation>
    <scope>NUCLEOTIDE SEQUENCE [LARGE SCALE GENOMIC DNA]</scope>
    <source>
        <strain evidence="2">cv. Malutang</strain>
    </source>
</reference>
<sequence length="127" mass="15230">MRTQQLPPRMLKLQQQCLPPRMRKLQEDQQPCLRMRRRCLPPRMRKLQKDQELAKAAPQAELLISHQQFESLHARVEHLTRLLNIQLQISLSQEASIQELLMIRQHQHQVQQLESELKENNLIKVDY</sequence>
<evidence type="ECO:0000313" key="1">
    <source>
        <dbReference type="EMBL" id="TXG56595.1"/>
    </source>
</evidence>
<comment type="caution">
    <text evidence="1">The sequence shown here is derived from an EMBL/GenBank/DDBJ whole genome shotgun (WGS) entry which is preliminary data.</text>
</comment>
<proteinExistence type="predicted"/>
<accession>A0A5C7HIL7</accession>
<protein>
    <submittedName>
        <fullName evidence="1">Uncharacterized protein</fullName>
    </submittedName>
</protein>
<dbReference type="AlphaFoldDB" id="A0A5C7HIL7"/>
<evidence type="ECO:0000313" key="2">
    <source>
        <dbReference type="Proteomes" id="UP000323000"/>
    </source>
</evidence>
<dbReference type="Proteomes" id="UP000323000">
    <property type="component" value="Chromosome 8"/>
</dbReference>
<name>A0A5C7HIL7_9ROSI</name>
<keyword evidence="2" id="KW-1185">Reference proteome</keyword>